<dbReference type="InterPro" id="IPR002471">
    <property type="entry name" value="Pept_S9_AS"/>
</dbReference>
<geneLocation type="plasmid" evidence="3 4">
    <name>pP66_c</name>
</geneLocation>
<reference evidence="3 4" key="1">
    <citation type="journal article" date="2017" name="Genome Biol. Evol.">
        <title>Trajectories and Drivers of Genome Evolution in Surface-Associated Marine Phaeobacter.</title>
        <authorList>
            <person name="Freese H.M."/>
            <person name="Sikorski J."/>
            <person name="Bunk B."/>
            <person name="Scheuner C."/>
            <person name="Meier-Kolthoff J.P."/>
            <person name="Sproer C."/>
            <person name="Gram L."/>
            <person name="Overmann J."/>
        </authorList>
    </citation>
    <scope>NUCLEOTIDE SEQUENCE [LARGE SCALE GENOMIC DNA]</scope>
    <source>
        <strain evidence="3 4">P66</strain>
    </source>
</reference>
<dbReference type="InterPro" id="IPR022742">
    <property type="entry name" value="Hydrolase_4"/>
</dbReference>
<proteinExistence type="predicted"/>
<dbReference type="GO" id="GO:0016787">
    <property type="term" value="F:hydrolase activity"/>
    <property type="evidence" value="ECO:0007669"/>
    <property type="project" value="UniProtKB-KW"/>
</dbReference>
<dbReference type="Proteomes" id="UP000236536">
    <property type="component" value="Plasmid pP66_c"/>
</dbReference>
<dbReference type="PANTHER" id="PTHR43265:SF1">
    <property type="entry name" value="ESTERASE ESTD"/>
    <property type="match status" value="1"/>
</dbReference>
<evidence type="ECO:0000259" key="2">
    <source>
        <dbReference type="Pfam" id="PF12146"/>
    </source>
</evidence>
<protein>
    <submittedName>
        <fullName evidence="3">Exosortase A system-associated hydrolase 1</fullName>
    </submittedName>
</protein>
<sequence length="384" mass="41671">MTSRHAIKAFWRRLTPAPTPSQRQLAQKPPIKRAISNTGRLMLSVAVLLSACTGISALSARPQDPVDRRYKIEEVRFAGGPGVTLAGELTMPQQGGPFQAVVLISGSGPQDRDEALAGHKPFLVLSDHLTRAGFAVLRYDDRGFAESNGTFETADLYDFADDAAGAYRYLQGRPEIDHSAIGYIGHSEGGYIAPVAARQTDPAFMVFLAGAARPLFPDVIATQSADLMQAQGADEATIAAAVTQFQVGSSILKQQAPLSEIRDDLDDYLRSQGMGRRDRREVLDQFATRWGVSHANYHSQAELRSLSNPVLALLGEKDLQVSAKEEAPVLRASLRHPQSEVQLIVGANHLFQPSLTGLPSEYADIETTISIDVLNRISTWISAL</sequence>
<dbReference type="EMBL" id="CP010708">
    <property type="protein sequence ID" value="AUQ96923.1"/>
    <property type="molecule type" value="Genomic_DNA"/>
</dbReference>
<dbReference type="PROSITE" id="PS00708">
    <property type="entry name" value="PRO_ENDOPEP_SER"/>
    <property type="match status" value="1"/>
</dbReference>
<keyword evidence="3" id="KW-0614">Plasmid</keyword>
<dbReference type="SUPFAM" id="SSF53474">
    <property type="entry name" value="alpha/beta-Hydrolases"/>
    <property type="match status" value="1"/>
</dbReference>
<evidence type="ECO:0000313" key="3">
    <source>
        <dbReference type="EMBL" id="AUQ96923.1"/>
    </source>
</evidence>
<feature type="domain" description="Serine aminopeptidase S33" evidence="2">
    <location>
        <begin position="125"/>
        <end position="349"/>
    </location>
</feature>
<dbReference type="InterPro" id="IPR053145">
    <property type="entry name" value="AB_hydrolase_Est10"/>
</dbReference>
<evidence type="ECO:0000256" key="1">
    <source>
        <dbReference type="ARBA" id="ARBA00022801"/>
    </source>
</evidence>
<dbReference type="Gene3D" id="3.40.50.1820">
    <property type="entry name" value="alpha/beta hydrolase"/>
    <property type="match status" value="1"/>
</dbReference>
<dbReference type="InterPro" id="IPR029058">
    <property type="entry name" value="AB_hydrolase_fold"/>
</dbReference>
<organism evidence="3 4">
    <name type="scientific">Phaeobacter inhibens</name>
    <dbReference type="NCBI Taxonomy" id="221822"/>
    <lineage>
        <taxon>Bacteria</taxon>
        <taxon>Pseudomonadati</taxon>
        <taxon>Pseudomonadota</taxon>
        <taxon>Alphaproteobacteria</taxon>
        <taxon>Rhodobacterales</taxon>
        <taxon>Roseobacteraceae</taxon>
        <taxon>Phaeobacter</taxon>
    </lineage>
</organism>
<dbReference type="Pfam" id="PF12146">
    <property type="entry name" value="Hydrolase_4"/>
    <property type="match status" value="1"/>
</dbReference>
<reference evidence="3 4" key="2">
    <citation type="journal article" date="2017" name="Int. J. Syst. Evol. Microbiol.">
        <title>Adaptation of Surface-Associated Bacteria to the Open Ocean: A Genomically Distinct Subpopulation of Phaeobacter gallaeciensis Colonizes Pacific Mesozooplankton.</title>
        <authorList>
            <person name="Freese H.M."/>
            <person name="Methner A."/>
            <person name="Overmann J."/>
        </authorList>
    </citation>
    <scope>NUCLEOTIDE SEQUENCE [LARGE SCALE GENOMIC DNA]</scope>
    <source>
        <strain evidence="3 4">P66</strain>
    </source>
</reference>
<gene>
    <name evidence="3" type="ORF">PhaeoP66_04197</name>
</gene>
<accession>A0ABN5GTP0</accession>
<dbReference type="PANTHER" id="PTHR43265">
    <property type="entry name" value="ESTERASE ESTD"/>
    <property type="match status" value="1"/>
</dbReference>
<evidence type="ECO:0000313" key="4">
    <source>
        <dbReference type="Proteomes" id="UP000236536"/>
    </source>
</evidence>
<keyword evidence="1 3" id="KW-0378">Hydrolase</keyword>
<name>A0ABN5GTP0_9RHOB</name>
<keyword evidence="4" id="KW-1185">Reference proteome</keyword>